<proteinExistence type="predicted"/>
<keyword evidence="2" id="KW-1185">Reference proteome</keyword>
<comment type="caution">
    <text evidence="1">The sequence shown here is derived from an EMBL/GenBank/DDBJ whole genome shotgun (WGS) entry which is preliminary data.</text>
</comment>
<organism evidence="1 2">
    <name type="scientific">Artomyces pyxidatus</name>
    <dbReference type="NCBI Taxonomy" id="48021"/>
    <lineage>
        <taxon>Eukaryota</taxon>
        <taxon>Fungi</taxon>
        <taxon>Dikarya</taxon>
        <taxon>Basidiomycota</taxon>
        <taxon>Agaricomycotina</taxon>
        <taxon>Agaricomycetes</taxon>
        <taxon>Russulales</taxon>
        <taxon>Auriscalpiaceae</taxon>
        <taxon>Artomyces</taxon>
    </lineage>
</organism>
<gene>
    <name evidence="1" type="ORF">BV25DRAFT_1813728</name>
</gene>
<evidence type="ECO:0000313" key="2">
    <source>
        <dbReference type="Proteomes" id="UP000814140"/>
    </source>
</evidence>
<dbReference type="EMBL" id="MU277261">
    <property type="protein sequence ID" value="KAI0056617.1"/>
    <property type="molecule type" value="Genomic_DNA"/>
</dbReference>
<accession>A0ACB8SK34</accession>
<evidence type="ECO:0000313" key="1">
    <source>
        <dbReference type="EMBL" id="KAI0056617.1"/>
    </source>
</evidence>
<name>A0ACB8SK34_9AGAM</name>
<dbReference type="Proteomes" id="UP000814140">
    <property type="component" value="Unassembled WGS sequence"/>
</dbReference>
<protein>
    <submittedName>
        <fullName evidence="1">DER1-domain-containing protein</fullName>
    </submittedName>
</protein>
<sequence length="264" mass="28170">MSNSGFWDEIRKIPPVTRFLCASSLAVSLPVMLELVSAYRVVFVRELVTQKWEIWRVWSSFFLGSSGINFVFDFVMLYRNTDALESGNYAGRSADLAWQLLLAAGGILVRALNIPLGSFVHNRALVVCLTYLSSALAPAGSQSSLMGLVAIPMQYLPYVLIGMDLIMGGPKAAATSVTGAVVGHLWWWSIFGPDGQGLPGVRAWGNAPGWMRSLVGGNAGPNIAPGSGVHVVPPRARGQDRAGARAGGSTTGYQWGSGNRLGTE</sequence>
<reference evidence="1" key="2">
    <citation type="journal article" date="2022" name="New Phytol.">
        <title>Evolutionary transition to the ectomycorrhizal habit in the genomes of a hyperdiverse lineage of mushroom-forming fungi.</title>
        <authorList>
            <person name="Looney B."/>
            <person name="Miyauchi S."/>
            <person name="Morin E."/>
            <person name="Drula E."/>
            <person name="Courty P.E."/>
            <person name="Kohler A."/>
            <person name="Kuo A."/>
            <person name="LaButti K."/>
            <person name="Pangilinan J."/>
            <person name="Lipzen A."/>
            <person name="Riley R."/>
            <person name="Andreopoulos W."/>
            <person name="He G."/>
            <person name="Johnson J."/>
            <person name="Nolan M."/>
            <person name="Tritt A."/>
            <person name="Barry K.W."/>
            <person name="Grigoriev I.V."/>
            <person name="Nagy L.G."/>
            <person name="Hibbett D."/>
            <person name="Henrissat B."/>
            <person name="Matheny P.B."/>
            <person name="Labbe J."/>
            <person name="Martin F.M."/>
        </authorList>
    </citation>
    <scope>NUCLEOTIDE SEQUENCE</scope>
    <source>
        <strain evidence="1">HHB10654</strain>
    </source>
</reference>
<reference evidence="1" key="1">
    <citation type="submission" date="2021-03" db="EMBL/GenBank/DDBJ databases">
        <authorList>
            <consortium name="DOE Joint Genome Institute"/>
            <person name="Ahrendt S."/>
            <person name="Looney B.P."/>
            <person name="Miyauchi S."/>
            <person name="Morin E."/>
            <person name="Drula E."/>
            <person name="Courty P.E."/>
            <person name="Chicoki N."/>
            <person name="Fauchery L."/>
            <person name="Kohler A."/>
            <person name="Kuo A."/>
            <person name="Labutti K."/>
            <person name="Pangilinan J."/>
            <person name="Lipzen A."/>
            <person name="Riley R."/>
            <person name="Andreopoulos W."/>
            <person name="He G."/>
            <person name="Johnson J."/>
            <person name="Barry K.W."/>
            <person name="Grigoriev I.V."/>
            <person name="Nagy L."/>
            <person name="Hibbett D."/>
            <person name="Henrissat B."/>
            <person name="Matheny P.B."/>
            <person name="Labbe J."/>
            <person name="Martin F."/>
        </authorList>
    </citation>
    <scope>NUCLEOTIDE SEQUENCE</scope>
    <source>
        <strain evidence="1">HHB10654</strain>
    </source>
</reference>